<reference evidence="1" key="1">
    <citation type="journal article" date="2015" name="Nature">
        <title>Complex archaea that bridge the gap between prokaryotes and eukaryotes.</title>
        <authorList>
            <person name="Spang A."/>
            <person name="Saw J.H."/>
            <person name="Jorgensen S.L."/>
            <person name="Zaremba-Niedzwiedzka K."/>
            <person name="Martijn J."/>
            <person name="Lind A.E."/>
            <person name="van Eijk R."/>
            <person name="Schleper C."/>
            <person name="Guy L."/>
            <person name="Ettema T.J."/>
        </authorList>
    </citation>
    <scope>NUCLEOTIDE SEQUENCE</scope>
</reference>
<organism evidence="1">
    <name type="scientific">marine sediment metagenome</name>
    <dbReference type="NCBI Taxonomy" id="412755"/>
    <lineage>
        <taxon>unclassified sequences</taxon>
        <taxon>metagenomes</taxon>
        <taxon>ecological metagenomes</taxon>
    </lineage>
</organism>
<dbReference type="EMBL" id="LAZR01018832">
    <property type="protein sequence ID" value="KKL94809.1"/>
    <property type="molecule type" value="Genomic_DNA"/>
</dbReference>
<accession>A0A0F9G7K9</accession>
<dbReference type="AlphaFoldDB" id="A0A0F9G7K9"/>
<proteinExistence type="predicted"/>
<sequence>MKAVIDYEHKIVEVGVRDHVEAGWTGFYFAKDNRDLVEAGWILWFFRPDSFPCGTPEASYFSGIQEVADKIREGPPCTHSCRQHEAVG</sequence>
<evidence type="ECO:0000313" key="1">
    <source>
        <dbReference type="EMBL" id="KKL94809.1"/>
    </source>
</evidence>
<gene>
    <name evidence="1" type="ORF">LCGC14_1860980</name>
</gene>
<name>A0A0F9G7K9_9ZZZZ</name>
<protein>
    <submittedName>
        <fullName evidence="1">Uncharacterized protein</fullName>
    </submittedName>
</protein>
<comment type="caution">
    <text evidence="1">The sequence shown here is derived from an EMBL/GenBank/DDBJ whole genome shotgun (WGS) entry which is preliminary data.</text>
</comment>